<keyword evidence="1" id="KW-0732">Signal</keyword>
<dbReference type="GeneID" id="85466906"/>
<protein>
    <submittedName>
        <fullName evidence="2">Uncharacterized protein</fullName>
    </submittedName>
</protein>
<dbReference type="Proteomes" id="UP001243989">
    <property type="component" value="Unassembled WGS sequence"/>
</dbReference>
<dbReference type="EMBL" id="JAHMHQ010000004">
    <property type="protein sequence ID" value="KAK1640335.1"/>
    <property type="molecule type" value="Genomic_DNA"/>
</dbReference>
<dbReference type="AlphaFoldDB" id="A0AAI9ZYW2"/>
<evidence type="ECO:0000256" key="1">
    <source>
        <dbReference type="SAM" id="SignalP"/>
    </source>
</evidence>
<feature type="signal peptide" evidence="1">
    <location>
        <begin position="1"/>
        <end position="27"/>
    </location>
</feature>
<organism evidence="2 3">
    <name type="scientific">Colletotrichum phormii</name>
    <dbReference type="NCBI Taxonomy" id="359342"/>
    <lineage>
        <taxon>Eukaryota</taxon>
        <taxon>Fungi</taxon>
        <taxon>Dikarya</taxon>
        <taxon>Ascomycota</taxon>
        <taxon>Pezizomycotina</taxon>
        <taxon>Sordariomycetes</taxon>
        <taxon>Hypocreomycetidae</taxon>
        <taxon>Glomerellales</taxon>
        <taxon>Glomerellaceae</taxon>
        <taxon>Colletotrichum</taxon>
        <taxon>Colletotrichum acutatum species complex</taxon>
    </lineage>
</organism>
<feature type="chain" id="PRO_5042510648" evidence="1">
    <location>
        <begin position="28"/>
        <end position="170"/>
    </location>
</feature>
<accession>A0AAI9ZYW2</accession>
<evidence type="ECO:0000313" key="2">
    <source>
        <dbReference type="EMBL" id="KAK1640335.1"/>
    </source>
</evidence>
<gene>
    <name evidence="2" type="ORF">BDP81DRAFT_161788</name>
</gene>
<reference evidence="2" key="1">
    <citation type="submission" date="2021-06" db="EMBL/GenBank/DDBJ databases">
        <title>Comparative genomics, transcriptomics and evolutionary studies reveal genomic signatures of adaptation to plant cell wall in hemibiotrophic fungi.</title>
        <authorList>
            <consortium name="DOE Joint Genome Institute"/>
            <person name="Baroncelli R."/>
            <person name="Diaz J.F."/>
            <person name="Benocci T."/>
            <person name="Peng M."/>
            <person name="Battaglia E."/>
            <person name="Haridas S."/>
            <person name="Andreopoulos W."/>
            <person name="Labutti K."/>
            <person name="Pangilinan J."/>
            <person name="Floch G.L."/>
            <person name="Makela M.R."/>
            <person name="Henrissat B."/>
            <person name="Grigoriev I.V."/>
            <person name="Crouch J.A."/>
            <person name="De Vries R.P."/>
            <person name="Sukno S.A."/>
            <person name="Thon M.R."/>
        </authorList>
    </citation>
    <scope>NUCLEOTIDE SEQUENCE</scope>
    <source>
        <strain evidence="2">CBS 102054</strain>
    </source>
</reference>
<sequence length="170" mass="18420">MLLGVHICNSSFSIIALFLSLSCPSLEVPTLFTCHAGVSSRRRIPASSYTDGIYTELSSADDGDIADAVCKRCDSEPGLSPCPSESIRLIETPNNPGILRPPKPSIPGAAYGFRTPTFGWSIDELGTTQRFFVNLLQSSADQQKYEGSRRGMERKVFSAGAQTRVCRSLP</sequence>
<comment type="caution">
    <text evidence="2">The sequence shown here is derived from an EMBL/GenBank/DDBJ whole genome shotgun (WGS) entry which is preliminary data.</text>
</comment>
<dbReference type="RefSeq" id="XP_060448942.1">
    <property type="nucleotide sequence ID" value="XM_060582044.1"/>
</dbReference>
<name>A0AAI9ZYW2_9PEZI</name>
<evidence type="ECO:0000313" key="3">
    <source>
        <dbReference type="Proteomes" id="UP001243989"/>
    </source>
</evidence>
<keyword evidence="3" id="KW-1185">Reference proteome</keyword>
<proteinExistence type="predicted"/>